<dbReference type="GO" id="GO:0005886">
    <property type="term" value="C:plasma membrane"/>
    <property type="evidence" value="ECO:0007669"/>
    <property type="project" value="TreeGrafter"/>
</dbReference>
<evidence type="ECO:0000256" key="5">
    <source>
        <dbReference type="ARBA" id="ARBA00022989"/>
    </source>
</evidence>
<dbReference type="Pfam" id="PF00939">
    <property type="entry name" value="Na_sulph_symp"/>
    <property type="match status" value="1"/>
</dbReference>
<evidence type="ECO:0000313" key="9">
    <source>
        <dbReference type="EMBL" id="AGL00995.1"/>
    </source>
</evidence>
<dbReference type="RefSeq" id="WP_006522789.1">
    <property type="nucleotide sequence ID" value="NC_021184.1"/>
</dbReference>
<dbReference type="GO" id="GO:0008514">
    <property type="term" value="F:organic anion transmembrane transporter activity"/>
    <property type="evidence" value="ECO:0007669"/>
    <property type="project" value="UniProtKB-ARBA"/>
</dbReference>
<evidence type="ECO:0000256" key="1">
    <source>
        <dbReference type="ARBA" id="ARBA00004141"/>
    </source>
</evidence>
<keyword evidence="5 8" id="KW-1133">Transmembrane helix</keyword>
<comment type="similarity">
    <text evidence="2">Belongs to the SLC13A/DASS transporter (TC 2.A.47) family. NADC subfamily.</text>
</comment>
<dbReference type="eggNOG" id="COG0471">
    <property type="taxonomic scope" value="Bacteria"/>
</dbReference>
<feature type="transmembrane region" description="Helical" evidence="8">
    <location>
        <begin position="404"/>
        <end position="422"/>
    </location>
</feature>
<feature type="transmembrane region" description="Helical" evidence="8">
    <location>
        <begin position="442"/>
        <end position="459"/>
    </location>
</feature>
<feature type="transmembrane region" description="Helical" evidence="8">
    <location>
        <begin position="287"/>
        <end position="309"/>
    </location>
</feature>
<dbReference type="InterPro" id="IPR001898">
    <property type="entry name" value="SLC13A/DASS"/>
</dbReference>
<organism evidence="9 10">
    <name type="scientific">Desulfoscipio gibsoniae DSM 7213</name>
    <dbReference type="NCBI Taxonomy" id="767817"/>
    <lineage>
        <taxon>Bacteria</taxon>
        <taxon>Bacillati</taxon>
        <taxon>Bacillota</taxon>
        <taxon>Clostridia</taxon>
        <taxon>Eubacteriales</taxon>
        <taxon>Desulfallaceae</taxon>
        <taxon>Desulfoscipio</taxon>
    </lineage>
</organism>
<feature type="transmembrane region" description="Helical" evidence="8">
    <location>
        <begin position="63"/>
        <end position="93"/>
    </location>
</feature>
<dbReference type="HOGENOM" id="CLU_005170_0_1_9"/>
<evidence type="ECO:0000256" key="7">
    <source>
        <dbReference type="ARBA" id="ARBA00031174"/>
    </source>
</evidence>
<dbReference type="GO" id="GO:1905039">
    <property type="term" value="P:carboxylic acid transmembrane transport"/>
    <property type="evidence" value="ECO:0007669"/>
    <property type="project" value="UniProtKB-ARBA"/>
</dbReference>
<dbReference type="STRING" id="767817.Desgi_1509"/>
<dbReference type="EMBL" id="CP003273">
    <property type="protein sequence ID" value="AGL00995.1"/>
    <property type="molecule type" value="Genomic_DNA"/>
</dbReference>
<evidence type="ECO:0000256" key="4">
    <source>
        <dbReference type="ARBA" id="ARBA00022692"/>
    </source>
</evidence>
<feature type="transmembrane region" description="Helical" evidence="8">
    <location>
        <begin position="171"/>
        <end position="187"/>
    </location>
</feature>
<feature type="transmembrane region" description="Helical" evidence="8">
    <location>
        <begin position="246"/>
        <end position="266"/>
    </location>
</feature>
<dbReference type="Proteomes" id="UP000013520">
    <property type="component" value="Chromosome"/>
</dbReference>
<accession>R4KKC4</accession>
<dbReference type="PANTHER" id="PTHR10283">
    <property type="entry name" value="SOLUTE CARRIER FAMILY 13 MEMBER"/>
    <property type="match status" value="1"/>
</dbReference>
<protein>
    <recommendedName>
        <fullName evidence="3">Sodium-dependent dicarboxylate transporter SdcS</fullName>
    </recommendedName>
    <alternativeName>
        <fullName evidence="7">Na(+)/dicarboxylate symporter</fullName>
    </alternativeName>
</protein>
<feature type="transmembrane region" description="Helical" evidence="8">
    <location>
        <begin position="105"/>
        <end position="127"/>
    </location>
</feature>
<feature type="transmembrane region" description="Helical" evidence="8">
    <location>
        <begin position="471"/>
        <end position="492"/>
    </location>
</feature>
<comment type="subcellular location">
    <subcellularLocation>
        <location evidence="1">Membrane</location>
        <topology evidence="1">Multi-pass membrane protein</topology>
    </subcellularLocation>
</comment>
<sequence length="502" mass="54277">MANGTITSTVSVKTKNENLINLNLKEAGLNKYSVPGFILSWLIFAVVLALVPTSEGLTAEGRASLAVMGWVTTIWLTSALPLSISGLGIPILLMLTGAMPTIPEAFGGFTQNVTYLILGCFVLAAVMQTTGLDRRISLGIVSKVKPKVGSVLKGLMGAHLITAILVPATNARGAVFLPIVSGLNNLFDKEGEGARARKAMTMVGIGFASLASGIILLHSHMSNVIITQTINQAVGENIITWDTWAWMNWPLLGILVILYFWVNWVLKTKNIEVPGGMDEVKRQKDALGKMSFTEWVVLVAFSLAIIMWATEKIHGLSMAVISLGVIMLLFIPGLTNLSWKKVQSNTIWGTWLLLCGSLSLVSAFGKTGVDTWLASYLVGIAPAWGWIGVTLFICIVVQFLRLGIVSNVAAVTLFAPIVAAMAPMLDLNTVAFTMAVLNVDSYAFILPISVTACLIAYGTEEFSFMEFVKVGAPLTLMVILYMVFVMLPWYAFCGYPIWVPMN</sequence>
<evidence type="ECO:0000313" key="10">
    <source>
        <dbReference type="Proteomes" id="UP000013520"/>
    </source>
</evidence>
<reference evidence="9 10" key="1">
    <citation type="submission" date="2012-01" db="EMBL/GenBank/DDBJ databases">
        <title>Complete sequence of Desulfotomaculum gibsoniae DSM 7213.</title>
        <authorList>
            <consortium name="US DOE Joint Genome Institute"/>
            <person name="Lucas S."/>
            <person name="Han J."/>
            <person name="Lapidus A."/>
            <person name="Cheng J.-F."/>
            <person name="Goodwin L."/>
            <person name="Pitluck S."/>
            <person name="Peters L."/>
            <person name="Ovchinnikova G."/>
            <person name="Teshima H."/>
            <person name="Detter J.C."/>
            <person name="Han C."/>
            <person name="Tapia R."/>
            <person name="Land M."/>
            <person name="Hauser L."/>
            <person name="Kyrpides N."/>
            <person name="Ivanova N."/>
            <person name="Pagani I."/>
            <person name="Parshina S."/>
            <person name="Plugge C."/>
            <person name="Muyzer G."/>
            <person name="Kuever J."/>
            <person name="Ivanova A."/>
            <person name="Nazina T."/>
            <person name="Klenk H.-P."/>
            <person name="Brambilla E."/>
            <person name="Spring S."/>
            <person name="Stams A.F."/>
            <person name="Woyke T."/>
        </authorList>
    </citation>
    <scope>NUCLEOTIDE SEQUENCE [LARGE SCALE GENOMIC DNA]</scope>
    <source>
        <strain evidence="9 10">DSM 7213</strain>
    </source>
</reference>
<keyword evidence="10" id="KW-1185">Reference proteome</keyword>
<dbReference type="KEGG" id="dgi:Desgi_1509"/>
<evidence type="ECO:0000256" key="2">
    <source>
        <dbReference type="ARBA" id="ARBA00006772"/>
    </source>
</evidence>
<feature type="transmembrane region" description="Helical" evidence="8">
    <location>
        <begin position="315"/>
        <end position="334"/>
    </location>
</feature>
<feature type="transmembrane region" description="Helical" evidence="8">
    <location>
        <begin position="346"/>
        <end position="364"/>
    </location>
</feature>
<name>R4KKC4_9FIRM</name>
<keyword evidence="4 8" id="KW-0812">Transmembrane</keyword>
<evidence type="ECO:0000256" key="3">
    <source>
        <dbReference type="ARBA" id="ARBA00020150"/>
    </source>
</evidence>
<dbReference type="PANTHER" id="PTHR10283:SF82">
    <property type="entry name" value="SOLUTE CARRIER FAMILY 13 MEMBER 2"/>
    <property type="match status" value="1"/>
</dbReference>
<keyword evidence="6 8" id="KW-0472">Membrane</keyword>
<feature type="transmembrane region" description="Helical" evidence="8">
    <location>
        <begin position="199"/>
        <end position="217"/>
    </location>
</feature>
<evidence type="ECO:0000256" key="6">
    <source>
        <dbReference type="ARBA" id="ARBA00023136"/>
    </source>
</evidence>
<proteinExistence type="inferred from homology"/>
<feature type="transmembrane region" description="Helical" evidence="8">
    <location>
        <begin position="32"/>
        <end position="51"/>
    </location>
</feature>
<feature type="transmembrane region" description="Helical" evidence="8">
    <location>
        <begin position="376"/>
        <end position="397"/>
    </location>
</feature>
<gene>
    <name evidence="9" type="ORF">Desgi_1509</name>
</gene>
<dbReference type="AlphaFoldDB" id="R4KKC4"/>
<evidence type="ECO:0000256" key="8">
    <source>
        <dbReference type="SAM" id="Phobius"/>
    </source>
</evidence>